<name>T0R491_SAPDV</name>
<dbReference type="InterPro" id="IPR010998">
    <property type="entry name" value="Integrase_recombinase_N"/>
</dbReference>
<dbReference type="STRING" id="1156394.T0R491"/>
<protein>
    <submittedName>
        <fullName evidence="2">Uncharacterized protein</fullName>
    </submittedName>
</protein>
<dbReference type="EMBL" id="JH767219">
    <property type="protein sequence ID" value="EQC26868.1"/>
    <property type="molecule type" value="Genomic_DNA"/>
</dbReference>
<evidence type="ECO:0000256" key="1">
    <source>
        <dbReference type="ARBA" id="ARBA00023125"/>
    </source>
</evidence>
<dbReference type="Gene3D" id="1.10.150.130">
    <property type="match status" value="1"/>
</dbReference>
<accession>T0R491</accession>
<organism evidence="2 3">
    <name type="scientific">Saprolegnia diclina (strain VS20)</name>
    <dbReference type="NCBI Taxonomy" id="1156394"/>
    <lineage>
        <taxon>Eukaryota</taxon>
        <taxon>Sar</taxon>
        <taxon>Stramenopiles</taxon>
        <taxon>Oomycota</taxon>
        <taxon>Saprolegniomycetes</taxon>
        <taxon>Saprolegniales</taxon>
        <taxon>Saprolegniaceae</taxon>
        <taxon>Saprolegnia</taxon>
    </lineage>
</organism>
<dbReference type="Proteomes" id="UP000030762">
    <property type="component" value="Unassembled WGS sequence"/>
</dbReference>
<dbReference type="OrthoDB" id="90415at2759"/>
<dbReference type="RefSeq" id="XP_008619681.1">
    <property type="nucleotide sequence ID" value="XM_008621459.1"/>
</dbReference>
<evidence type="ECO:0000313" key="3">
    <source>
        <dbReference type="Proteomes" id="UP000030762"/>
    </source>
</evidence>
<dbReference type="GeneID" id="19956018"/>
<keyword evidence="1" id="KW-0238">DNA-binding</keyword>
<dbReference type="SUPFAM" id="SSF47823">
    <property type="entry name" value="lambda integrase-like, N-terminal domain"/>
    <property type="match status" value="1"/>
</dbReference>
<dbReference type="AlphaFoldDB" id="T0R491"/>
<keyword evidence="3" id="KW-1185">Reference proteome</keyword>
<sequence length="268" mass="30305">MATPFKTFKLPDLARLDLELFQAILAQADLGHVPAASEMIRAVSEKSSGTDGPAFFSINVREHLSLCLAASIWARAWSTLDKGTLHVHAWIDNSSSVSRANKLAASNVYAQELNRHLALAQAVNRLYVTAGHMAGVRNEMADCGSRSLAEPFKSRHSVHVQADVRRFQDAALATSTHERYNAAWEQWRTWREHRRQSPWLSKEEREQTDELVQYVLHLRDGGNSAATFRSKLYGIAWRHQRHGWYTVALAPDHRLVLRGMERDDGATR</sequence>
<dbReference type="GO" id="GO:0003677">
    <property type="term" value="F:DNA binding"/>
    <property type="evidence" value="ECO:0007669"/>
    <property type="project" value="UniProtKB-KW"/>
</dbReference>
<reference evidence="2 3" key="1">
    <citation type="submission" date="2012-04" db="EMBL/GenBank/DDBJ databases">
        <title>The Genome Sequence of Saprolegnia declina VS20.</title>
        <authorList>
            <consortium name="The Broad Institute Genome Sequencing Platform"/>
            <person name="Russ C."/>
            <person name="Nusbaum C."/>
            <person name="Tyler B."/>
            <person name="van West P."/>
            <person name="Dieguez-Uribeondo J."/>
            <person name="de Bruijn I."/>
            <person name="Tripathy S."/>
            <person name="Jiang R."/>
            <person name="Young S.K."/>
            <person name="Zeng Q."/>
            <person name="Gargeya S."/>
            <person name="Fitzgerald M."/>
            <person name="Haas B."/>
            <person name="Abouelleil A."/>
            <person name="Alvarado L."/>
            <person name="Arachchi H.M."/>
            <person name="Berlin A."/>
            <person name="Chapman S.B."/>
            <person name="Goldberg J."/>
            <person name="Griggs A."/>
            <person name="Gujja S."/>
            <person name="Hansen M."/>
            <person name="Howarth C."/>
            <person name="Imamovic A."/>
            <person name="Larimer J."/>
            <person name="McCowen C."/>
            <person name="Montmayeur A."/>
            <person name="Murphy C."/>
            <person name="Neiman D."/>
            <person name="Pearson M."/>
            <person name="Priest M."/>
            <person name="Roberts A."/>
            <person name="Saif S."/>
            <person name="Shea T."/>
            <person name="Sisk P."/>
            <person name="Sykes S."/>
            <person name="Wortman J."/>
            <person name="Nusbaum C."/>
            <person name="Birren B."/>
        </authorList>
    </citation>
    <scope>NUCLEOTIDE SEQUENCE [LARGE SCALE GENOMIC DNA]</scope>
    <source>
        <strain evidence="2 3">VS20</strain>
    </source>
</reference>
<dbReference type="OMA" id="PGLANWM"/>
<gene>
    <name evidence="2" type="ORF">SDRG_15291</name>
</gene>
<proteinExistence type="predicted"/>
<evidence type="ECO:0000313" key="2">
    <source>
        <dbReference type="EMBL" id="EQC26868.1"/>
    </source>
</evidence>
<dbReference type="InParanoid" id="T0R491"/>
<dbReference type="VEuPathDB" id="FungiDB:SDRG_15291"/>